<comment type="cofactor">
    <cofactor evidence="1 9">
        <name>pyridoxal 5'-phosphate</name>
        <dbReference type="ChEBI" id="CHEBI:597326"/>
    </cofactor>
</comment>
<comment type="catalytic activity">
    <reaction evidence="8 9">
        <text>L-histidinol phosphate + 2-oxoglutarate = 3-(imidazol-4-yl)-2-oxopropyl phosphate + L-glutamate</text>
        <dbReference type="Rhea" id="RHEA:23744"/>
        <dbReference type="ChEBI" id="CHEBI:16810"/>
        <dbReference type="ChEBI" id="CHEBI:29985"/>
        <dbReference type="ChEBI" id="CHEBI:57766"/>
        <dbReference type="ChEBI" id="CHEBI:57980"/>
        <dbReference type="EC" id="2.6.1.9"/>
    </reaction>
</comment>
<dbReference type="OrthoDB" id="9809616at2"/>
<comment type="similarity">
    <text evidence="3 9">Belongs to the class-II pyridoxal-phosphate-dependent aminotransferase family. Histidinol-phosphate aminotransferase subfamily.</text>
</comment>
<comment type="pathway">
    <text evidence="2 9">Amino-acid biosynthesis; L-histidine biosynthesis; L-histidine from 5-phospho-alpha-D-ribose 1-diphosphate: step 7/9.</text>
</comment>
<dbReference type="CDD" id="cd00609">
    <property type="entry name" value="AAT_like"/>
    <property type="match status" value="1"/>
</dbReference>
<dbReference type="Gene3D" id="3.90.1150.10">
    <property type="entry name" value="Aspartate Aminotransferase, domain 1"/>
    <property type="match status" value="1"/>
</dbReference>
<dbReference type="InterPro" id="IPR015422">
    <property type="entry name" value="PyrdxlP-dep_Trfase_small"/>
</dbReference>
<feature type="modified residue" description="N6-(pyridoxal phosphate)lysine" evidence="9">
    <location>
        <position position="220"/>
    </location>
</feature>
<evidence type="ECO:0000256" key="6">
    <source>
        <dbReference type="ARBA" id="ARBA00022679"/>
    </source>
</evidence>
<protein>
    <recommendedName>
        <fullName evidence="9">Histidinol-phosphate aminotransferase</fullName>
        <ecNumber evidence="9">2.6.1.9</ecNumber>
    </recommendedName>
    <alternativeName>
        <fullName evidence="9">Imidazole acetol-phosphate transaminase</fullName>
    </alternativeName>
</protein>
<dbReference type="UniPathway" id="UPA00031">
    <property type="reaction ID" value="UER00012"/>
</dbReference>
<keyword evidence="12" id="KW-1185">Reference proteome</keyword>
<name>H8FW53_MAGML</name>
<dbReference type="PANTHER" id="PTHR43643">
    <property type="entry name" value="HISTIDINOL-PHOSPHATE AMINOTRANSFERASE 2"/>
    <property type="match status" value="1"/>
</dbReference>
<evidence type="ECO:0000313" key="12">
    <source>
        <dbReference type="Proteomes" id="UP000004169"/>
    </source>
</evidence>
<proteinExistence type="inferred from homology"/>
<evidence type="ECO:0000256" key="3">
    <source>
        <dbReference type="ARBA" id="ARBA00007970"/>
    </source>
</evidence>
<dbReference type="InterPro" id="IPR004839">
    <property type="entry name" value="Aminotransferase_I/II_large"/>
</dbReference>
<dbReference type="EC" id="2.6.1.9" evidence="9"/>
<dbReference type="InterPro" id="IPR015421">
    <property type="entry name" value="PyrdxlP-dep_Trfase_major"/>
</dbReference>
<keyword evidence="6 9" id="KW-0808">Transferase</keyword>
<evidence type="ECO:0000256" key="1">
    <source>
        <dbReference type="ARBA" id="ARBA00001933"/>
    </source>
</evidence>
<dbReference type="Pfam" id="PF00155">
    <property type="entry name" value="Aminotran_1_2"/>
    <property type="match status" value="1"/>
</dbReference>
<gene>
    <name evidence="9 11" type="primary">hisC</name>
    <name evidence="11" type="ORF">PHAMO_40152</name>
</gene>
<dbReference type="GO" id="GO:0004400">
    <property type="term" value="F:histidinol-phosphate transaminase activity"/>
    <property type="evidence" value="ECO:0007669"/>
    <property type="project" value="UniProtKB-UniRule"/>
</dbReference>
<dbReference type="STRING" id="1150626.PHAMO_40152"/>
<evidence type="ECO:0000313" key="11">
    <source>
        <dbReference type="EMBL" id="CCG42591.1"/>
    </source>
</evidence>
<evidence type="ECO:0000259" key="10">
    <source>
        <dbReference type="Pfam" id="PF00155"/>
    </source>
</evidence>
<dbReference type="EMBL" id="CAHP01000034">
    <property type="protein sequence ID" value="CCG42591.1"/>
    <property type="molecule type" value="Genomic_DNA"/>
</dbReference>
<sequence>MSAPAPRPGIMDVRPYVGGESALEGVSRVIKLSSNEGALGPSPKAMEALAALAPEIHRYPDGGATELRAAIAARFGFAADRIVCGAGSDELLGLLCRAYAGPGDEVLQSEHGFLMYAIAAKVSGATPVKAAEVDLTASVDNLLAAVTPRTKIVYLANPNNPTGTYLPKDEVARLRAGLPDHVLLVIDAAYSEFVSAEDYSCGKELVEAGENTVVCRTFSKIYALGGLRLGWAYCPDSIADVLNRVRGPFNVSSSALIAGLAAFNDTEHYARAKSHNEAWRSWLADRLTELGLTVVPSVANFLLVHFPHEAGRDAAAADAYLRRNGIIVRAMASYGLPDSLRITIGNAEETQAVAETLATFLAGEAEG</sequence>
<dbReference type="GO" id="GO:0030170">
    <property type="term" value="F:pyridoxal phosphate binding"/>
    <property type="evidence" value="ECO:0007669"/>
    <property type="project" value="InterPro"/>
</dbReference>
<dbReference type="eggNOG" id="COG0079">
    <property type="taxonomic scope" value="Bacteria"/>
</dbReference>
<keyword evidence="7 9" id="KW-0663">Pyridoxal phosphate</keyword>
<keyword evidence="9" id="KW-0368">Histidine biosynthesis</keyword>
<dbReference type="InterPro" id="IPR050106">
    <property type="entry name" value="HistidinolP_aminotransfase"/>
</dbReference>
<organism evidence="11 12">
    <name type="scientific">Magnetospirillum molischianum DSM 120</name>
    <dbReference type="NCBI Taxonomy" id="1150626"/>
    <lineage>
        <taxon>Bacteria</taxon>
        <taxon>Pseudomonadati</taxon>
        <taxon>Pseudomonadota</taxon>
        <taxon>Alphaproteobacteria</taxon>
        <taxon>Rhodospirillales</taxon>
        <taxon>Rhodospirillaceae</taxon>
        <taxon>Magnetospirillum</taxon>
    </lineage>
</organism>
<dbReference type="Gene3D" id="3.40.640.10">
    <property type="entry name" value="Type I PLP-dependent aspartate aminotransferase-like (Major domain)"/>
    <property type="match status" value="1"/>
</dbReference>
<evidence type="ECO:0000256" key="2">
    <source>
        <dbReference type="ARBA" id="ARBA00005011"/>
    </source>
</evidence>
<dbReference type="Proteomes" id="UP000004169">
    <property type="component" value="Unassembled WGS sequence"/>
</dbReference>
<evidence type="ECO:0000256" key="4">
    <source>
        <dbReference type="ARBA" id="ARBA00011738"/>
    </source>
</evidence>
<dbReference type="NCBIfam" id="TIGR01141">
    <property type="entry name" value="hisC"/>
    <property type="match status" value="1"/>
</dbReference>
<evidence type="ECO:0000256" key="7">
    <source>
        <dbReference type="ARBA" id="ARBA00022898"/>
    </source>
</evidence>
<dbReference type="HAMAP" id="MF_01023">
    <property type="entry name" value="HisC_aminotrans_2"/>
    <property type="match status" value="1"/>
</dbReference>
<evidence type="ECO:0000256" key="8">
    <source>
        <dbReference type="ARBA" id="ARBA00047481"/>
    </source>
</evidence>
<dbReference type="GO" id="GO:0000105">
    <property type="term" value="P:L-histidine biosynthetic process"/>
    <property type="evidence" value="ECO:0007669"/>
    <property type="project" value="UniProtKB-UniRule"/>
</dbReference>
<dbReference type="PANTHER" id="PTHR43643:SF3">
    <property type="entry name" value="HISTIDINOL-PHOSPHATE AMINOTRANSFERASE"/>
    <property type="match status" value="1"/>
</dbReference>
<dbReference type="InterPro" id="IPR015424">
    <property type="entry name" value="PyrdxlP-dep_Trfase"/>
</dbReference>
<evidence type="ECO:0000256" key="9">
    <source>
        <dbReference type="HAMAP-Rule" id="MF_01023"/>
    </source>
</evidence>
<feature type="domain" description="Aminotransferase class I/classII large" evidence="10">
    <location>
        <begin position="28"/>
        <end position="356"/>
    </location>
</feature>
<comment type="subunit">
    <text evidence="4 9">Homodimer.</text>
</comment>
<dbReference type="SUPFAM" id="SSF53383">
    <property type="entry name" value="PLP-dependent transferases"/>
    <property type="match status" value="1"/>
</dbReference>
<comment type="caution">
    <text evidence="11">The sequence shown here is derived from an EMBL/GenBank/DDBJ whole genome shotgun (WGS) entry which is preliminary data.</text>
</comment>
<keyword evidence="9" id="KW-0028">Amino-acid biosynthesis</keyword>
<dbReference type="InterPro" id="IPR005861">
    <property type="entry name" value="HisP_aminotrans"/>
</dbReference>
<dbReference type="AlphaFoldDB" id="H8FW53"/>
<reference evidence="11 12" key="1">
    <citation type="journal article" date="2012" name="J. Bacteriol.">
        <title>Draft Genome Sequence of the Purple Photosynthetic Bacterium Phaeospirillum molischianum DSM120, a Particularly Versatile Bacterium.</title>
        <authorList>
            <person name="Duquesne K."/>
            <person name="Prima V."/>
            <person name="Ji B."/>
            <person name="Rouy Z."/>
            <person name="Medigue C."/>
            <person name="Talla E."/>
            <person name="Sturgis J.N."/>
        </authorList>
    </citation>
    <scope>NUCLEOTIDE SEQUENCE [LARGE SCALE GENOMIC DNA]</scope>
    <source>
        <strain evidence="12">DSM120</strain>
    </source>
</reference>
<evidence type="ECO:0000256" key="5">
    <source>
        <dbReference type="ARBA" id="ARBA00022576"/>
    </source>
</evidence>
<accession>H8FW53</accession>
<keyword evidence="5 9" id="KW-0032">Aminotransferase</keyword>